<keyword evidence="1" id="KW-0812">Transmembrane</keyword>
<feature type="transmembrane region" description="Helical" evidence="1">
    <location>
        <begin position="247"/>
        <end position="267"/>
    </location>
</feature>
<feature type="domain" description="DUF4350" evidence="2">
    <location>
        <begin position="38"/>
        <end position="213"/>
    </location>
</feature>
<comment type="caution">
    <text evidence="3">The sequence shown here is derived from an EMBL/GenBank/DDBJ whole genome shotgun (WGS) entry which is preliminary data.</text>
</comment>
<dbReference type="STRING" id="471514.AN477_16510"/>
<evidence type="ECO:0000313" key="4">
    <source>
        <dbReference type="Proteomes" id="UP000050482"/>
    </source>
</evidence>
<name>A0A0P9GPK8_9BACL</name>
<dbReference type="PATRIC" id="fig|471514.4.peg.1154"/>
<evidence type="ECO:0000313" key="3">
    <source>
        <dbReference type="EMBL" id="KPV42591.1"/>
    </source>
</evidence>
<proteinExistence type="predicted"/>
<evidence type="ECO:0000256" key="1">
    <source>
        <dbReference type="SAM" id="Phobius"/>
    </source>
</evidence>
<organism evidence="3 4">
    <name type="scientific">Alicyclobacillus ferrooxydans</name>
    <dbReference type="NCBI Taxonomy" id="471514"/>
    <lineage>
        <taxon>Bacteria</taxon>
        <taxon>Bacillati</taxon>
        <taxon>Bacillota</taxon>
        <taxon>Bacilli</taxon>
        <taxon>Bacillales</taxon>
        <taxon>Alicyclobacillaceae</taxon>
        <taxon>Alicyclobacillus</taxon>
    </lineage>
</organism>
<sequence length="380" mass="41329">MRPRSWWLVLLAMAIYAGVLYIAHPNPKATIDATPGSSASAQPMGDLALAQLWPRLGLSFQTFAQVPELLPTSTNAVYVSVEPQSGQYNTAHAKALVDYVKAGHEVIWVTSSPDTVTHLLKLTVNTTGTQKVHSVQIRTAGDYTSLRGLDFSASSKLGGSGLQAADSLMVANNDIDVGAEFQFGKGELVVWTAPRVFENQAIGKAQNLQILWHFSAGKSILWDEYGHGVVAQGMWATLFGYGREGTFLLLLAAVVAVVMGGGTRFGAFRPAPDEQPRVDVELVHALAWHYRRRGLLKARQALLDGAVRRRLCKLYGMPRTASWEVLDTVVLPSLSPSLQQAYAQWRTEDGGDGMKAGRAAQRRNLRALQSLLYGLGETSE</sequence>
<reference evidence="3 4" key="1">
    <citation type="submission" date="2015-09" db="EMBL/GenBank/DDBJ databases">
        <title>Draft genome sequence of Alicyclobacillus ferrooxydans DSM 22381.</title>
        <authorList>
            <person name="Hemp J."/>
        </authorList>
    </citation>
    <scope>NUCLEOTIDE SEQUENCE [LARGE SCALE GENOMIC DNA]</scope>
    <source>
        <strain evidence="3 4">TC-34</strain>
    </source>
</reference>
<protein>
    <recommendedName>
        <fullName evidence="2">DUF4350 domain-containing protein</fullName>
    </recommendedName>
</protein>
<dbReference type="EMBL" id="LJCO01000072">
    <property type="protein sequence ID" value="KPV42591.1"/>
    <property type="molecule type" value="Genomic_DNA"/>
</dbReference>
<evidence type="ECO:0000259" key="2">
    <source>
        <dbReference type="Pfam" id="PF14258"/>
    </source>
</evidence>
<dbReference type="AlphaFoldDB" id="A0A0P9GPK8"/>
<dbReference type="Proteomes" id="UP000050482">
    <property type="component" value="Unassembled WGS sequence"/>
</dbReference>
<dbReference type="RefSeq" id="WP_054970277.1">
    <property type="nucleotide sequence ID" value="NZ_LJCO01000072.1"/>
</dbReference>
<accession>A0A0P9GPK8</accession>
<gene>
    <name evidence="3" type="ORF">AN477_16510</name>
</gene>
<keyword evidence="1" id="KW-1133">Transmembrane helix</keyword>
<dbReference type="InterPro" id="IPR025646">
    <property type="entry name" value="DUF4350"/>
</dbReference>
<feature type="transmembrane region" description="Helical" evidence="1">
    <location>
        <begin position="6"/>
        <end position="23"/>
    </location>
</feature>
<dbReference type="Pfam" id="PF14258">
    <property type="entry name" value="DUF4350"/>
    <property type="match status" value="1"/>
</dbReference>
<dbReference type="OrthoDB" id="2935725at2"/>
<keyword evidence="4" id="KW-1185">Reference proteome</keyword>
<keyword evidence="1" id="KW-0472">Membrane</keyword>